<feature type="compositionally biased region" description="Pro residues" evidence="1">
    <location>
        <begin position="79"/>
        <end position="100"/>
    </location>
</feature>
<evidence type="ECO:0000313" key="3">
    <source>
        <dbReference type="Proteomes" id="UP000265768"/>
    </source>
</evidence>
<dbReference type="AlphaFoldDB" id="A0A3A4AMV4"/>
<evidence type="ECO:0000256" key="1">
    <source>
        <dbReference type="SAM" id="MobiDB-lite"/>
    </source>
</evidence>
<organism evidence="2 3">
    <name type="scientific">Bailinhaonella thermotolerans</name>
    <dbReference type="NCBI Taxonomy" id="1070861"/>
    <lineage>
        <taxon>Bacteria</taxon>
        <taxon>Bacillati</taxon>
        <taxon>Actinomycetota</taxon>
        <taxon>Actinomycetes</taxon>
        <taxon>Streptosporangiales</taxon>
        <taxon>Streptosporangiaceae</taxon>
        <taxon>Bailinhaonella</taxon>
    </lineage>
</organism>
<evidence type="ECO:0000313" key="2">
    <source>
        <dbReference type="EMBL" id="RJL27143.1"/>
    </source>
</evidence>
<comment type="caution">
    <text evidence="2">The sequence shown here is derived from an EMBL/GenBank/DDBJ whole genome shotgun (WGS) entry which is preliminary data.</text>
</comment>
<dbReference type="EMBL" id="QZEY01000011">
    <property type="protein sequence ID" value="RJL27143.1"/>
    <property type="molecule type" value="Genomic_DNA"/>
</dbReference>
<accession>A0A3A4AMV4</accession>
<keyword evidence="3" id="KW-1185">Reference proteome</keyword>
<dbReference type="Pfam" id="PF05534">
    <property type="entry name" value="HicB"/>
    <property type="match status" value="1"/>
</dbReference>
<feature type="region of interest" description="Disordered" evidence="1">
    <location>
        <begin position="73"/>
        <end position="109"/>
    </location>
</feature>
<dbReference type="SUPFAM" id="SSF47598">
    <property type="entry name" value="Ribbon-helix-helix"/>
    <property type="match status" value="1"/>
</dbReference>
<dbReference type="Gene3D" id="1.10.1220.10">
    <property type="entry name" value="Met repressor-like"/>
    <property type="match status" value="1"/>
</dbReference>
<dbReference type="GO" id="GO:0006355">
    <property type="term" value="P:regulation of DNA-templated transcription"/>
    <property type="evidence" value="ECO:0007669"/>
    <property type="project" value="InterPro"/>
</dbReference>
<reference evidence="2 3" key="1">
    <citation type="submission" date="2018-09" db="EMBL/GenBank/DDBJ databases">
        <title>YIM 75507 draft genome.</title>
        <authorList>
            <person name="Tang S."/>
            <person name="Feng Y."/>
        </authorList>
    </citation>
    <scope>NUCLEOTIDE SEQUENCE [LARGE SCALE GENOMIC DNA]</scope>
    <source>
        <strain evidence="2 3">YIM 75507</strain>
    </source>
</reference>
<gene>
    <name evidence="2" type="ORF">D5H75_25380</name>
</gene>
<dbReference type="Proteomes" id="UP000265768">
    <property type="component" value="Unassembled WGS sequence"/>
</dbReference>
<sequence>MDLTPYVERLRRDLAAAAGIGGDQARDLAGRLAAALDSAARIALLEALSAAAEEITRDLAPGAVEVRLRCGEPGFVVMTPPPPGPRDAPRDTPPAPPPPAPEEDGGTSRLSLRVPEQLKPRIEAAAAHEGLSVNAWLVRAITAALDGGAPGPRPAAQTGRRLTGWAR</sequence>
<proteinExistence type="predicted"/>
<name>A0A3A4AMV4_9ACTN</name>
<dbReference type="InterPro" id="IPR008651">
    <property type="entry name" value="Uncharacterised_HicB"/>
</dbReference>
<dbReference type="InterPro" id="IPR013321">
    <property type="entry name" value="Arc_rbn_hlx_hlx"/>
</dbReference>
<dbReference type="OrthoDB" id="5193907at2"/>
<dbReference type="InterPro" id="IPR010985">
    <property type="entry name" value="Ribbon_hlx_hlx"/>
</dbReference>
<protein>
    <submittedName>
        <fullName evidence="2">Toxin-antitoxin system HicB family antitoxin</fullName>
    </submittedName>
</protein>
<dbReference type="RefSeq" id="WP_119929044.1">
    <property type="nucleotide sequence ID" value="NZ_QZEY01000011.1"/>
</dbReference>
<feature type="region of interest" description="Disordered" evidence="1">
    <location>
        <begin position="145"/>
        <end position="167"/>
    </location>
</feature>